<accession>A0ABV4XA65</accession>
<dbReference type="EMBL" id="JBHFNQ010000175">
    <property type="protein sequence ID" value="MFB2879693.1"/>
    <property type="molecule type" value="Genomic_DNA"/>
</dbReference>
<keyword evidence="3" id="KW-1185">Reference proteome</keyword>
<organism evidence="2 3">
    <name type="scientific">Floridaenema aerugineum BLCC-F46</name>
    <dbReference type="NCBI Taxonomy" id="3153654"/>
    <lineage>
        <taxon>Bacteria</taxon>
        <taxon>Bacillati</taxon>
        <taxon>Cyanobacteriota</taxon>
        <taxon>Cyanophyceae</taxon>
        <taxon>Oscillatoriophycideae</taxon>
        <taxon>Aerosakkonematales</taxon>
        <taxon>Aerosakkonemataceae</taxon>
        <taxon>Floridanema</taxon>
        <taxon>Floridanema aerugineum</taxon>
    </lineage>
</organism>
<gene>
    <name evidence="2" type="ORF">ACE1CC_22790</name>
</gene>
<proteinExistence type="predicted"/>
<evidence type="ECO:0000313" key="3">
    <source>
        <dbReference type="Proteomes" id="UP001576774"/>
    </source>
</evidence>
<feature type="domain" description="Helix-turn-helix" evidence="1">
    <location>
        <begin position="28"/>
        <end position="64"/>
    </location>
</feature>
<protein>
    <submittedName>
        <fullName evidence="2">Helix-turn-helix domain-containing protein</fullName>
    </submittedName>
</protein>
<evidence type="ECO:0000313" key="2">
    <source>
        <dbReference type="EMBL" id="MFB2879693.1"/>
    </source>
</evidence>
<reference evidence="2 3" key="1">
    <citation type="submission" date="2024-09" db="EMBL/GenBank/DDBJ databases">
        <title>Floridaenema gen nov. (Aerosakkonemataceae, Aerosakkonematales ord. nov., Cyanobacteria) from benthic tropical and subtropical fresh waters, with the description of four new species.</title>
        <authorList>
            <person name="Moretto J.A."/>
            <person name="Berthold D.E."/>
            <person name="Lefler F.W."/>
            <person name="Huang I.-S."/>
            <person name="Laughinghouse H. IV."/>
        </authorList>
    </citation>
    <scope>NUCLEOTIDE SEQUENCE [LARGE SCALE GENOMIC DNA]</scope>
    <source>
        <strain evidence="2 3">BLCC-F46</strain>
    </source>
</reference>
<dbReference type="Proteomes" id="UP001576774">
    <property type="component" value="Unassembled WGS sequence"/>
</dbReference>
<name>A0ABV4XA65_9CYAN</name>
<dbReference type="RefSeq" id="WP_413272729.1">
    <property type="nucleotide sequence ID" value="NZ_JBHFNQ010000175.1"/>
</dbReference>
<dbReference type="Pfam" id="PF12728">
    <property type="entry name" value="HTH_17"/>
    <property type="match status" value="1"/>
</dbReference>
<dbReference type="InterPro" id="IPR041657">
    <property type="entry name" value="HTH_17"/>
</dbReference>
<evidence type="ECO:0000259" key="1">
    <source>
        <dbReference type="Pfam" id="PF12728"/>
    </source>
</evidence>
<comment type="caution">
    <text evidence="2">The sequence shown here is derived from an EMBL/GenBank/DDBJ whole genome shotgun (WGS) entry which is preliminary data.</text>
</comment>
<sequence>MSNLHIPHWKKCRALNVQEKLISLPRFAKELNYSPDTVRVLIKRHSLVAYKIAGKWYLRKDDIKLLKKLLRV</sequence>